<dbReference type="RefSeq" id="WP_068398472.1">
    <property type="nucleotide sequence ID" value="NZ_CP014504.1"/>
</dbReference>
<dbReference type="InterPro" id="IPR044668">
    <property type="entry name" value="PuuD-like"/>
</dbReference>
<evidence type="ECO:0000313" key="1">
    <source>
        <dbReference type="EMBL" id="AMP98353.1"/>
    </source>
</evidence>
<dbReference type="Proteomes" id="UP000071561">
    <property type="component" value="Chromosome"/>
</dbReference>
<dbReference type="EMBL" id="CP014504">
    <property type="protein sequence ID" value="AMP98353.1"/>
    <property type="molecule type" value="Genomic_DNA"/>
</dbReference>
<sequence>MKKKIGISYTETNFQNYWNWFTVADLGDDLELIELSFEKNNTKDIELCAGFLLTGGIDVAPSFYGGAPDYPGQPDFFLPQRDEFEKLIYHYSQAFKIPVLGICRGMQYINILEGGKVLEDIGSANLIHKKVAEDKAHQVNIGHNSMLYAIIGAKKGIVNSAHHQGISDYTLSNNLIANSYADSPDQLIEGLEFKDKTGKSFMLAVQWHPERMKEKEVNPLSQKLKERFIEEVKKLEK</sequence>
<gene>
    <name evidence="1" type="ORF">AY601_1436</name>
</gene>
<evidence type="ECO:0000313" key="2">
    <source>
        <dbReference type="Proteomes" id="UP000071561"/>
    </source>
</evidence>
<dbReference type="Pfam" id="PF07722">
    <property type="entry name" value="Peptidase_C26"/>
    <property type="match status" value="1"/>
</dbReference>
<dbReference type="GO" id="GO:0016811">
    <property type="term" value="F:hydrolase activity, acting on carbon-nitrogen (but not peptide) bonds, in linear amides"/>
    <property type="evidence" value="ECO:0007669"/>
    <property type="project" value="InterPro"/>
</dbReference>
<dbReference type="PROSITE" id="PS51273">
    <property type="entry name" value="GATASE_TYPE_1"/>
    <property type="match status" value="1"/>
</dbReference>
<dbReference type="PATRIC" id="fig|188932.3.peg.1494"/>
<proteinExistence type="predicted"/>
<dbReference type="OrthoDB" id="9804920at2"/>
<protein>
    <submittedName>
        <fullName evidence="1">Peptidase C26</fullName>
    </submittedName>
</protein>
<organism evidence="1 2">
    <name type="scientific">Pedobacter cryoconitis</name>
    <dbReference type="NCBI Taxonomy" id="188932"/>
    <lineage>
        <taxon>Bacteria</taxon>
        <taxon>Pseudomonadati</taxon>
        <taxon>Bacteroidota</taxon>
        <taxon>Sphingobacteriia</taxon>
        <taxon>Sphingobacteriales</taxon>
        <taxon>Sphingobacteriaceae</taxon>
        <taxon>Pedobacter</taxon>
    </lineage>
</organism>
<dbReference type="KEGG" id="pcm:AY601_1436"/>
<dbReference type="AlphaFoldDB" id="A0A127VAH3"/>
<accession>A0A127VAH3</accession>
<reference evidence="1 2" key="1">
    <citation type="submission" date="2016-03" db="EMBL/GenBank/DDBJ databases">
        <title>Complete genome sequence of Pedobacter cryoconitis PAMC 27485.</title>
        <authorList>
            <person name="Lee J."/>
            <person name="Kim O.-S."/>
        </authorList>
    </citation>
    <scope>NUCLEOTIDE SEQUENCE [LARGE SCALE GENOMIC DNA]</scope>
    <source>
        <strain evidence="1 2">PAMC 27485</strain>
    </source>
</reference>
<dbReference type="InterPro" id="IPR029062">
    <property type="entry name" value="Class_I_gatase-like"/>
</dbReference>
<dbReference type="PANTHER" id="PTHR43235">
    <property type="entry name" value="GLUTAMINE AMIDOTRANSFERASE PB2B2.05-RELATED"/>
    <property type="match status" value="1"/>
</dbReference>
<dbReference type="GO" id="GO:0005829">
    <property type="term" value="C:cytosol"/>
    <property type="evidence" value="ECO:0007669"/>
    <property type="project" value="TreeGrafter"/>
</dbReference>
<dbReference type="InterPro" id="IPR011697">
    <property type="entry name" value="Peptidase_C26"/>
</dbReference>
<name>A0A127VAH3_9SPHI</name>
<dbReference type="Gene3D" id="3.40.50.880">
    <property type="match status" value="1"/>
</dbReference>
<keyword evidence="2" id="KW-1185">Reference proteome</keyword>
<dbReference type="PANTHER" id="PTHR43235:SF1">
    <property type="entry name" value="GLUTAMINE AMIDOTRANSFERASE PB2B2.05-RELATED"/>
    <property type="match status" value="1"/>
</dbReference>
<dbReference type="SUPFAM" id="SSF52317">
    <property type="entry name" value="Class I glutamine amidotransferase-like"/>
    <property type="match status" value="1"/>
</dbReference>